<dbReference type="InterPro" id="IPR036691">
    <property type="entry name" value="Endo/exonu/phosph_ase_sf"/>
</dbReference>
<keyword evidence="2" id="KW-1185">Reference proteome</keyword>
<accession>C5L0K3</accession>
<dbReference type="GeneID" id="9052686"/>
<dbReference type="RefSeq" id="XP_002777956.1">
    <property type="nucleotide sequence ID" value="XM_002777910.1"/>
</dbReference>
<proteinExistence type="predicted"/>
<sequence>MPHKVMSACNGNEQDRVQPRYTAAVRKDPVYVIQKPYYKSTAEEMELKVVHFNADGAKPKLRETHQLMLKSTCDVLCIQEAKLGGGVTDGNLKLTGYDHERRDRSVSGLNKLVSEPKPRWNVDKDDWDLFAEVFESKIGDSKPTGNVDRDFVTYRRAMTLRAIPRGKVFNYSASYKDPEVREAVSKRQSASEAYRLNPTVENHAADKKARERAERLTCKAQTCKERLQVPGKKYLLRGEKTVVNEKDIADTLASHYERVSTCAAKLLSGLFKA</sequence>
<dbReference type="Proteomes" id="UP000007800">
    <property type="component" value="Unassembled WGS sequence"/>
</dbReference>
<organism evidence="2">
    <name type="scientific">Perkinsus marinus (strain ATCC 50983 / TXsc)</name>
    <dbReference type="NCBI Taxonomy" id="423536"/>
    <lineage>
        <taxon>Eukaryota</taxon>
        <taxon>Sar</taxon>
        <taxon>Alveolata</taxon>
        <taxon>Perkinsozoa</taxon>
        <taxon>Perkinsea</taxon>
        <taxon>Perkinsida</taxon>
        <taxon>Perkinsidae</taxon>
        <taxon>Perkinsus</taxon>
    </lineage>
</organism>
<dbReference type="InParanoid" id="C5L0K3"/>
<protein>
    <recommendedName>
        <fullName evidence="3">Endonuclease/exonuclease/phosphatase domain-containing protein</fullName>
    </recommendedName>
</protein>
<dbReference type="EMBL" id="GG678044">
    <property type="protein sequence ID" value="EER09751.1"/>
    <property type="molecule type" value="Genomic_DNA"/>
</dbReference>
<gene>
    <name evidence="1" type="ORF">Pmar_PMAR020045</name>
</gene>
<evidence type="ECO:0000313" key="2">
    <source>
        <dbReference type="Proteomes" id="UP000007800"/>
    </source>
</evidence>
<dbReference type="SUPFAM" id="SSF56219">
    <property type="entry name" value="DNase I-like"/>
    <property type="match status" value="1"/>
</dbReference>
<evidence type="ECO:0000313" key="1">
    <source>
        <dbReference type="EMBL" id="EER09751.1"/>
    </source>
</evidence>
<evidence type="ECO:0008006" key="3">
    <source>
        <dbReference type="Google" id="ProtNLM"/>
    </source>
</evidence>
<reference evidence="1 2" key="1">
    <citation type="submission" date="2008-07" db="EMBL/GenBank/DDBJ databases">
        <authorList>
            <person name="El-Sayed N."/>
            <person name="Caler E."/>
            <person name="Inman J."/>
            <person name="Amedeo P."/>
            <person name="Hass B."/>
            <person name="Wortman J."/>
        </authorList>
    </citation>
    <scope>NUCLEOTIDE SEQUENCE [LARGE SCALE GENOMIC DNA]</scope>
    <source>
        <strain evidence="2">ATCC 50983 / TXsc</strain>
    </source>
</reference>
<name>C5L0K3_PERM5</name>
<dbReference type="AlphaFoldDB" id="C5L0K3"/>